<dbReference type="Proteomes" id="UP001208689">
    <property type="component" value="Chromosome"/>
</dbReference>
<dbReference type="EMBL" id="CP104013">
    <property type="protein sequence ID" value="UYP46834.1"/>
    <property type="molecule type" value="Genomic_DNA"/>
</dbReference>
<protein>
    <recommendedName>
        <fullName evidence="3">Transposase</fullName>
    </recommendedName>
</protein>
<proteinExistence type="predicted"/>
<name>A0ABY6HWA0_9ARCH</name>
<gene>
    <name evidence="1" type="ORF">NEF87_003119</name>
</gene>
<evidence type="ECO:0008006" key="3">
    <source>
        <dbReference type="Google" id="ProtNLM"/>
    </source>
</evidence>
<sequence length="85" mass="10052">MNISKKEKITYAKSLLRVGMPYRDIQTQLKLKFGSGVSNNKLKDLQQDIEEDEDLRAELTRVKSELVLYKKLYFELLEAMKERLK</sequence>
<keyword evidence="2" id="KW-1185">Reference proteome</keyword>
<organism evidence="1 2">
    <name type="scientific">Candidatus Lokiarchaeum ossiferum</name>
    <dbReference type="NCBI Taxonomy" id="2951803"/>
    <lineage>
        <taxon>Archaea</taxon>
        <taxon>Promethearchaeati</taxon>
        <taxon>Promethearchaeota</taxon>
        <taxon>Promethearchaeia</taxon>
        <taxon>Promethearchaeales</taxon>
        <taxon>Promethearchaeaceae</taxon>
        <taxon>Candidatus Lokiarchaeum</taxon>
    </lineage>
</organism>
<evidence type="ECO:0000313" key="2">
    <source>
        <dbReference type="Proteomes" id="UP001208689"/>
    </source>
</evidence>
<reference evidence="1" key="1">
    <citation type="submission" date="2022-09" db="EMBL/GenBank/DDBJ databases">
        <title>Actin cytoskeleton and complex cell architecture in an #Asgard archaeon.</title>
        <authorList>
            <person name="Ponce Toledo R.I."/>
            <person name="Schleper C."/>
            <person name="Rodrigues Oliveira T."/>
            <person name="Wollweber F."/>
            <person name="Xu J."/>
            <person name="Rittmann S."/>
            <person name="Klingl A."/>
            <person name="Pilhofer M."/>
        </authorList>
    </citation>
    <scope>NUCLEOTIDE SEQUENCE</scope>
    <source>
        <strain evidence="1">B-35</strain>
    </source>
</reference>
<evidence type="ECO:0000313" key="1">
    <source>
        <dbReference type="EMBL" id="UYP46834.1"/>
    </source>
</evidence>
<accession>A0ABY6HWA0</accession>